<dbReference type="InterPro" id="IPR000477">
    <property type="entry name" value="RT_dom"/>
</dbReference>
<dbReference type="InterPro" id="IPR051320">
    <property type="entry name" value="Viral_Replic_Matur_Polypro"/>
</dbReference>
<feature type="domain" description="Reverse transcriptase" evidence="1">
    <location>
        <begin position="1"/>
        <end position="82"/>
    </location>
</feature>
<keyword evidence="3" id="KW-1185">Reference proteome</keyword>
<sequence>MRFGLTNAPSTCQCVMNKVFKDQLRQFVLVFFYDILVYSKTWEDHIPHLEEVFQILLANSLHVKESKCEFGTNQISYLGHVISAEGVKAEPEKIETILQWPEPKNLKELHGFLGLTGYYRRFLQGYGDISKPLTILLKKGQFQWSQQAKEVFQNLK</sequence>
<dbReference type="InterPro" id="IPR043502">
    <property type="entry name" value="DNA/RNA_pol_sf"/>
</dbReference>
<dbReference type="EC" id="3.6.4.12" evidence="2"/>
<evidence type="ECO:0000313" key="3">
    <source>
        <dbReference type="Proteomes" id="UP000236161"/>
    </source>
</evidence>
<dbReference type="FunFam" id="3.30.70.270:FF:000003">
    <property type="entry name" value="Transposon Ty3-G Gag-Pol polyprotein"/>
    <property type="match status" value="1"/>
</dbReference>
<evidence type="ECO:0000259" key="1">
    <source>
        <dbReference type="Pfam" id="PF00078"/>
    </source>
</evidence>
<keyword evidence="2" id="KW-0378">Hydrolase</keyword>
<dbReference type="GO" id="GO:0016787">
    <property type="term" value="F:hydrolase activity"/>
    <property type="evidence" value="ECO:0007669"/>
    <property type="project" value="UniProtKB-KW"/>
</dbReference>
<dbReference type="GO" id="GO:0003678">
    <property type="term" value="F:DNA helicase activity"/>
    <property type="evidence" value="ECO:0007669"/>
    <property type="project" value="UniProtKB-EC"/>
</dbReference>
<dbReference type="OrthoDB" id="1914663at2759"/>
<dbReference type="InterPro" id="IPR043128">
    <property type="entry name" value="Rev_trsase/Diguanyl_cyclase"/>
</dbReference>
<proteinExistence type="predicted"/>
<protein>
    <submittedName>
        <fullName evidence="2">Putative mitochondrial protein</fullName>
        <ecNumber evidence="2">3.6.4.12</ecNumber>
    </submittedName>
</protein>
<name>A0A2H9ZU19_9ASPA</name>
<dbReference type="Proteomes" id="UP000236161">
    <property type="component" value="Unassembled WGS sequence"/>
</dbReference>
<accession>A0A2H9ZU19</accession>
<dbReference type="FunFam" id="3.30.70.270:FF:000020">
    <property type="entry name" value="Transposon Tf2-6 polyprotein-like Protein"/>
    <property type="match status" value="1"/>
</dbReference>
<reference evidence="2 3" key="1">
    <citation type="journal article" date="2017" name="Nature">
        <title>The Apostasia genome and the evolution of orchids.</title>
        <authorList>
            <person name="Zhang G.Q."/>
            <person name="Liu K.W."/>
            <person name="Li Z."/>
            <person name="Lohaus R."/>
            <person name="Hsiao Y.Y."/>
            <person name="Niu S.C."/>
            <person name="Wang J.Y."/>
            <person name="Lin Y.C."/>
            <person name="Xu Q."/>
            <person name="Chen L.J."/>
            <person name="Yoshida K."/>
            <person name="Fujiwara S."/>
            <person name="Wang Z.W."/>
            <person name="Zhang Y.Q."/>
            <person name="Mitsuda N."/>
            <person name="Wang M."/>
            <person name="Liu G.H."/>
            <person name="Pecoraro L."/>
            <person name="Huang H.X."/>
            <person name="Xiao X.J."/>
            <person name="Lin M."/>
            <person name="Wu X.Y."/>
            <person name="Wu W.L."/>
            <person name="Chen Y.Y."/>
            <person name="Chang S.B."/>
            <person name="Sakamoto S."/>
            <person name="Ohme-Takagi M."/>
            <person name="Yagi M."/>
            <person name="Zeng S.J."/>
            <person name="Shen C.Y."/>
            <person name="Yeh C.M."/>
            <person name="Luo Y.B."/>
            <person name="Tsai W.C."/>
            <person name="Van de Peer Y."/>
            <person name="Liu Z.J."/>
        </authorList>
    </citation>
    <scope>NUCLEOTIDE SEQUENCE [LARGE SCALE GENOMIC DNA]</scope>
    <source>
        <strain evidence="3">cv. Shenzhen</strain>
        <tissue evidence="2">Stem</tissue>
    </source>
</reference>
<organism evidence="2 3">
    <name type="scientific">Apostasia shenzhenica</name>
    <dbReference type="NCBI Taxonomy" id="1088818"/>
    <lineage>
        <taxon>Eukaryota</taxon>
        <taxon>Viridiplantae</taxon>
        <taxon>Streptophyta</taxon>
        <taxon>Embryophyta</taxon>
        <taxon>Tracheophyta</taxon>
        <taxon>Spermatophyta</taxon>
        <taxon>Magnoliopsida</taxon>
        <taxon>Liliopsida</taxon>
        <taxon>Asparagales</taxon>
        <taxon>Orchidaceae</taxon>
        <taxon>Apostasioideae</taxon>
        <taxon>Apostasia</taxon>
    </lineage>
</organism>
<dbReference type="Pfam" id="PF00078">
    <property type="entry name" value="RVT_1"/>
    <property type="match status" value="1"/>
</dbReference>
<dbReference type="Gene3D" id="3.30.70.270">
    <property type="match status" value="2"/>
</dbReference>
<dbReference type="EMBL" id="KZ453894">
    <property type="protein sequence ID" value="PKA46799.1"/>
    <property type="molecule type" value="Genomic_DNA"/>
</dbReference>
<dbReference type="SUPFAM" id="SSF56672">
    <property type="entry name" value="DNA/RNA polymerases"/>
    <property type="match status" value="1"/>
</dbReference>
<gene>
    <name evidence="2" type="ORF">AXF42_Ash015693</name>
</gene>
<evidence type="ECO:0000313" key="2">
    <source>
        <dbReference type="EMBL" id="PKA46799.1"/>
    </source>
</evidence>
<dbReference type="PANTHER" id="PTHR33064:SF37">
    <property type="entry name" value="RIBONUCLEASE H"/>
    <property type="match status" value="1"/>
</dbReference>
<dbReference type="CDD" id="cd01647">
    <property type="entry name" value="RT_LTR"/>
    <property type="match status" value="1"/>
</dbReference>
<dbReference type="AlphaFoldDB" id="A0A2H9ZU19"/>
<dbReference type="PANTHER" id="PTHR33064">
    <property type="entry name" value="POL PROTEIN"/>
    <property type="match status" value="1"/>
</dbReference>